<accession>A0A4Y2D7X2</accession>
<evidence type="ECO:0008006" key="3">
    <source>
        <dbReference type="Google" id="ProtNLM"/>
    </source>
</evidence>
<proteinExistence type="predicted"/>
<comment type="caution">
    <text evidence="1">The sequence shown here is derived from an EMBL/GenBank/DDBJ whole genome shotgun (WGS) entry which is preliminary data.</text>
</comment>
<reference evidence="1 2" key="1">
    <citation type="journal article" date="2019" name="Sci. Rep.">
        <title>Orb-weaving spider Araneus ventricosus genome elucidates the spidroin gene catalogue.</title>
        <authorList>
            <person name="Kono N."/>
            <person name="Nakamura H."/>
            <person name="Ohtoshi R."/>
            <person name="Moran D.A.P."/>
            <person name="Shinohara A."/>
            <person name="Yoshida Y."/>
            <person name="Fujiwara M."/>
            <person name="Mori M."/>
            <person name="Tomita M."/>
            <person name="Arakawa K."/>
        </authorList>
    </citation>
    <scope>NUCLEOTIDE SEQUENCE [LARGE SCALE GENOMIC DNA]</scope>
</reference>
<name>A0A4Y2D7X2_ARAVE</name>
<evidence type="ECO:0000313" key="1">
    <source>
        <dbReference type="EMBL" id="GBM12217.1"/>
    </source>
</evidence>
<organism evidence="1 2">
    <name type="scientific">Araneus ventricosus</name>
    <name type="common">Orbweaver spider</name>
    <name type="synonym">Epeira ventricosa</name>
    <dbReference type="NCBI Taxonomy" id="182803"/>
    <lineage>
        <taxon>Eukaryota</taxon>
        <taxon>Metazoa</taxon>
        <taxon>Ecdysozoa</taxon>
        <taxon>Arthropoda</taxon>
        <taxon>Chelicerata</taxon>
        <taxon>Arachnida</taxon>
        <taxon>Araneae</taxon>
        <taxon>Araneomorphae</taxon>
        <taxon>Entelegynae</taxon>
        <taxon>Araneoidea</taxon>
        <taxon>Araneidae</taxon>
        <taxon>Araneus</taxon>
    </lineage>
</organism>
<sequence>MGIYSNIHPQEHCTKTGDFERLQCIRDLCYCAKPITGEVGSRVVKTAYISKLPCYDKKLHGKSIQKECEKELQRLNRLHFHFFQKGLKIRESKDSKPQCDFDGTFSAKQCDMEE</sequence>
<keyword evidence="2" id="KW-1185">Reference proteome</keyword>
<dbReference type="SUPFAM" id="SSF57610">
    <property type="entry name" value="Thyroglobulin type-1 domain"/>
    <property type="match status" value="2"/>
</dbReference>
<dbReference type="OrthoDB" id="6419089at2759"/>
<gene>
    <name evidence="1" type="ORF">AVEN_21022_1</name>
</gene>
<dbReference type="AlphaFoldDB" id="A0A4Y2D7X2"/>
<protein>
    <recommendedName>
        <fullName evidence="3">Thyroglobulin type-1 domain-containing protein</fullName>
    </recommendedName>
</protein>
<dbReference type="Proteomes" id="UP000499080">
    <property type="component" value="Unassembled WGS sequence"/>
</dbReference>
<dbReference type="InterPro" id="IPR036857">
    <property type="entry name" value="Thyroglobulin_1_sf"/>
</dbReference>
<evidence type="ECO:0000313" key="2">
    <source>
        <dbReference type="Proteomes" id="UP000499080"/>
    </source>
</evidence>
<dbReference type="EMBL" id="BGPR01000310">
    <property type="protein sequence ID" value="GBM12217.1"/>
    <property type="molecule type" value="Genomic_DNA"/>
</dbReference>